<feature type="transmembrane region" description="Helical" evidence="2">
    <location>
        <begin position="363"/>
        <end position="381"/>
    </location>
</feature>
<feature type="transmembrane region" description="Helical" evidence="2">
    <location>
        <begin position="139"/>
        <end position="156"/>
    </location>
</feature>
<evidence type="ECO:0000256" key="2">
    <source>
        <dbReference type="SAM" id="Phobius"/>
    </source>
</evidence>
<sequence length="795" mass="90005">MFETIILLLLIVILVIVLLTKSEMQAQMRMLNSRMDQLQATKREWDTTTVIDTAPPPVYTPPPANTPPPPPQPVAPPPPPLPPPPVTNLEPVQQRAPALVEEKIIATPTVTIEDTPPPPPAPTFWEKYPDLEKFIGENLFNKIGIGVLVIGIGFFLKYAIDKNWINETGRTFIGILCGGILLGIAHRMRKSFAAFSSVLVGGGVAILYFSITIAFQQYHLIGQAPAFSMMVLITAFTVLLSISYNRVELAVLGILGGFTAPFLVSTGHGNANVLFTYILILNMGMLVLAYYKKWHLVNVISYLATVLLFGTWLSYSITTETPAKPVPYITALVFATLFYIIFFLMNVVNNIRLHRKFKEPEMILLLSNTFLYYSAGMVILSHIHGGMFQGLFTAMVAVFNFIFAYVLHKNKYADRLLLYFLIGLVLSFLSLAAPVQLKGHYITLFWAAESVLLLYLYQRSELKLMKIASLLVLVLAAISLIMDWFKVYGYNMADMTPVINRGFITNLACIAALYLYRRFLNKEQDTNFFPVLPLPHVKLLLDLALIALVYTTVQLEVFFQYHKYATPIARQMTHFVNYLTLCVLLYLSSKGQVIFRYIVMVLTFIALIVFIGDNSTAALFRNRWLQGENYGRYFGSYFIIPPVIIAMVYMLWRYLKPLFNKKQAFLLQVLNTLVILFTISSLLDHLVVLIAFHPHADIYNIVQSNQKTGYSILWGTYAFVLMFLGLKWSDKNVRIIAIALFCITIIKLFLIDIRSLSEGGKIAAFISLGVLLLIISFMYQRLKKIILDDKQEQEV</sequence>
<name>A0A1K1QLV1_9BACT</name>
<dbReference type="Proteomes" id="UP001326715">
    <property type="component" value="Chromosome"/>
</dbReference>
<evidence type="ECO:0000313" key="5">
    <source>
        <dbReference type="Proteomes" id="UP000183788"/>
    </source>
</evidence>
<feature type="transmembrane region" description="Helical" evidence="2">
    <location>
        <begin position="168"/>
        <end position="185"/>
    </location>
</feature>
<feature type="transmembrane region" description="Helical" evidence="2">
    <location>
        <begin position="6"/>
        <end position="24"/>
    </location>
</feature>
<feature type="transmembrane region" description="Helical" evidence="2">
    <location>
        <begin position="528"/>
        <end position="548"/>
    </location>
</feature>
<feature type="transmembrane region" description="Helical" evidence="2">
    <location>
        <begin position="464"/>
        <end position="486"/>
    </location>
</feature>
<reference evidence="4 6" key="2">
    <citation type="submission" date="2023-11" db="EMBL/GenBank/DDBJ databases">
        <title>MicrobeMod: A computational toolkit for identifying prokaryotic methylation and restriction-modification with nanopore sequencing.</title>
        <authorList>
            <person name="Crits-Christoph A."/>
            <person name="Kang S.C."/>
            <person name="Lee H."/>
            <person name="Ostrov N."/>
        </authorList>
    </citation>
    <scope>NUCLEOTIDE SEQUENCE [LARGE SCALE GENOMIC DNA]</scope>
    <source>
        <strain evidence="4 6">ATCC 23090</strain>
    </source>
</reference>
<feature type="transmembrane region" description="Helical" evidence="2">
    <location>
        <begin position="274"/>
        <end position="291"/>
    </location>
</feature>
<dbReference type="EMBL" id="CP140154">
    <property type="protein sequence ID" value="WQG89262.1"/>
    <property type="molecule type" value="Genomic_DNA"/>
</dbReference>
<accession>A0A1K1QLV1</accession>
<keyword evidence="2" id="KW-0812">Transmembrane</keyword>
<feature type="region of interest" description="Disordered" evidence="1">
    <location>
        <begin position="51"/>
        <end position="89"/>
    </location>
</feature>
<keyword evidence="2" id="KW-1133">Transmembrane helix</keyword>
<feature type="transmembrane region" description="Helical" evidence="2">
    <location>
        <begin position="708"/>
        <end position="726"/>
    </location>
</feature>
<dbReference type="OrthoDB" id="666059at2"/>
<dbReference type="PANTHER" id="PTHR38434:SF1">
    <property type="entry name" value="BLL2549 PROTEIN"/>
    <property type="match status" value="1"/>
</dbReference>
<protein>
    <submittedName>
        <fullName evidence="4">DUF2339 domain-containing protein</fullName>
    </submittedName>
    <submittedName>
        <fullName evidence="3">Predicted membrane protein</fullName>
    </submittedName>
</protein>
<dbReference type="Pfam" id="PF10101">
    <property type="entry name" value="DUF2339"/>
    <property type="match status" value="1"/>
</dbReference>
<dbReference type="EMBL" id="FPIZ01000008">
    <property type="protein sequence ID" value="SFW60904.1"/>
    <property type="molecule type" value="Genomic_DNA"/>
</dbReference>
<feature type="transmembrane region" description="Helical" evidence="2">
    <location>
        <begin position="387"/>
        <end position="407"/>
    </location>
</feature>
<feature type="transmembrane region" description="Helical" evidence="2">
    <location>
        <begin position="664"/>
        <end position="688"/>
    </location>
</feature>
<keyword evidence="2" id="KW-0472">Membrane</keyword>
<feature type="transmembrane region" description="Helical" evidence="2">
    <location>
        <begin position="439"/>
        <end position="457"/>
    </location>
</feature>
<feature type="transmembrane region" description="Helical" evidence="2">
    <location>
        <begin position="568"/>
        <end position="587"/>
    </location>
</feature>
<proteinExistence type="predicted"/>
<dbReference type="InterPro" id="IPR019286">
    <property type="entry name" value="DUF2339_TM"/>
</dbReference>
<feature type="transmembrane region" description="Helical" evidence="2">
    <location>
        <begin position="416"/>
        <end position="433"/>
    </location>
</feature>
<feature type="transmembrane region" description="Helical" evidence="2">
    <location>
        <begin position="249"/>
        <end position="268"/>
    </location>
</feature>
<dbReference type="RefSeq" id="WP_072361340.1">
    <property type="nucleotide sequence ID" value="NZ_CP139972.1"/>
</dbReference>
<feature type="transmembrane region" description="Helical" evidence="2">
    <location>
        <begin position="594"/>
        <end position="612"/>
    </location>
</feature>
<feature type="transmembrane region" description="Helical" evidence="2">
    <location>
        <begin position="762"/>
        <end position="779"/>
    </location>
</feature>
<dbReference type="PANTHER" id="PTHR38434">
    <property type="entry name" value="BLL2549 PROTEIN"/>
    <property type="match status" value="1"/>
</dbReference>
<dbReference type="STRING" id="1004.SAMN05661012_02920"/>
<feature type="transmembrane region" description="Helical" evidence="2">
    <location>
        <begin position="498"/>
        <end position="516"/>
    </location>
</feature>
<feature type="transmembrane region" description="Helical" evidence="2">
    <location>
        <begin position="327"/>
        <end position="351"/>
    </location>
</feature>
<dbReference type="AlphaFoldDB" id="A0A1K1QLV1"/>
<feature type="transmembrane region" description="Helical" evidence="2">
    <location>
        <begin position="296"/>
        <end position="315"/>
    </location>
</feature>
<evidence type="ECO:0000313" key="4">
    <source>
        <dbReference type="EMBL" id="WQG89262.1"/>
    </source>
</evidence>
<evidence type="ECO:0000313" key="6">
    <source>
        <dbReference type="Proteomes" id="UP001326715"/>
    </source>
</evidence>
<evidence type="ECO:0000313" key="3">
    <source>
        <dbReference type="EMBL" id="SFW60904.1"/>
    </source>
</evidence>
<evidence type="ECO:0000256" key="1">
    <source>
        <dbReference type="SAM" id="MobiDB-lite"/>
    </source>
</evidence>
<reference evidence="3 5" key="1">
    <citation type="submission" date="2016-11" db="EMBL/GenBank/DDBJ databases">
        <authorList>
            <person name="Jaros S."/>
            <person name="Januszkiewicz K."/>
            <person name="Wedrychowicz H."/>
        </authorList>
    </citation>
    <scope>NUCLEOTIDE SEQUENCE [LARGE SCALE GENOMIC DNA]</scope>
    <source>
        <strain evidence="3 5">DSM 784</strain>
    </source>
</reference>
<feature type="transmembrane region" description="Helical" evidence="2">
    <location>
        <begin position="221"/>
        <end position="242"/>
    </location>
</feature>
<feature type="compositionally biased region" description="Pro residues" evidence="1">
    <location>
        <begin position="54"/>
        <end position="86"/>
    </location>
</feature>
<feature type="transmembrane region" description="Helical" evidence="2">
    <location>
        <begin position="733"/>
        <end position="750"/>
    </location>
</feature>
<feature type="transmembrane region" description="Helical" evidence="2">
    <location>
        <begin position="192"/>
        <end position="215"/>
    </location>
</feature>
<dbReference type="Proteomes" id="UP000183788">
    <property type="component" value="Unassembled WGS sequence"/>
</dbReference>
<organism evidence="3 5">
    <name type="scientific">Chitinophaga sancti</name>
    <dbReference type="NCBI Taxonomy" id="1004"/>
    <lineage>
        <taxon>Bacteria</taxon>
        <taxon>Pseudomonadati</taxon>
        <taxon>Bacteroidota</taxon>
        <taxon>Chitinophagia</taxon>
        <taxon>Chitinophagales</taxon>
        <taxon>Chitinophagaceae</taxon>
        <taxon>Chitinophaga</taxon>
    </lineage>
</organism>
<keyword evidence="6" id="KW-1185">Reference proteome</keyword>
<feature type="transmembrane region" description="Helical" evidence="2">
    <location>
        <begin position="632"/>
        <end position="652"/>
    </location>
</feature>
<gene>
    <name evidence="3" type="ORF">SAMN05661012_02920</name>
    <name evidence="4" type="ORF">SR876_30490</name>
</gene>